<dbReference type="InterPro" id="IPR027934">
    <property type="entry name" value="CES_Znf_RING"/>
</dbReference>
<evidence type="ECO:0000256" key="15">
    <source>
        <dbReference type="ARBA" id="ARBA00023136"/>
    </source>
</evidence>
<dbReference type="GO" id="GO:0016760">
    <property type="term" value="F:cellulose synthase (UDP-forming) activity"/>
    <property type="evidence" value="ECO:0007669"/>
    <property type="project" value="UniProtKB-EC"/>
</dbReference>
<accession>D3JHB3</accession>
<feature type="transmembrane region" description="Helical" evidence="22">
    <location>
        <begin position="974"/>
        <end position="997"/>
    </location>
</feature>
<keyword evidence="9 22" id="KW-0479">Metal-binding</keyword>
<feature type="region of interest" description="Disordered" evidence="23">
    <location>
        <begin position="114"/>
        <end position="185"/>
    </location>
</feature>
<dbReference type="GO" id="GO:0009834">
    <property type="term" value="P:plant-type secondary cell wall biogenesis"/>
    <property type="evidence" value="ECO:0007669"/>
    <property type="project" value="UniProtKB-ARBA"/>
</dbReference>
<dbReference type="SUPFAM" id="SSF57850">
    <property type="entry name" value="RING/U-box"/>
    <property type="match status" value="1"/>
</dbReference>
<dbReference type="PANTHER" id="PTHR13301">
    <property type="entry name" value="X-BOX TRANSCRIPTION FACTOR-RELATED"/>
    <property type="match status" value="1"/>
</dbReference>
<evidence type="ECO:0000256" key="5">
    <source>
        <dbReference type="ARBA" id="ARBA00022475"/>
    </source>
</evidence>
<evidence type="ECO:0000256" key="1">
    <source>
        <dbReference type="ARBA" id="ARBA00001936"/>
    </source>
</evidence>
<keyword evidence="15 22" id="KW-0472">Membrane</keyword>
<dbReference type="UniPathway" id="UPA00695"/>
<evidence type="ECO:0000256" key="20">
    <source>
        <dbReference type="PIRSR" id="PIRSR605150-2"/>
    </source>
</evidence>
<comment type="cofactor">
    <cofactor evidence="22">
        <name>Zn(2+)</name>
        <dbReference type="ChEBI" id="CHEBI:29105"/>
    </cofactor>
    <text evidence="22">Binds 2 Zn(2+) ions per subunit.</text>
</comment>
<feature type="active site" evidence="19">
    <location>
        <position position="394"/>
    </location>
</feature>
<feature type="domain" description="Cellulose synthase RING-type zinc finger" evidence="24">
    <location>
        <begin position="31"/>
        <end position="108"/>
    </location>
</feature>
<comment type="subcellular location">
    <subcellularLocation>
        <location evidence="2 22">Cell membrane</location>
        <topology evidence="2 22">Multi-pass membrane protein</topology>
    </subcellularLocation>
</comment>
<comment type="similarity">
    <text evidence="4 22">Belongs to the glycosyltransferase 2 family. Plant cellulose synthase subfamily.</text>
</comment>
<feature type="binding site" evidence="20">
    <location>
        <position position="364"/>
    </location>
    <ligand>
        <name>UDP-alpha-D-glucose</name>
        <dbReference type="ChEBI" id="CHEBI:58885"/>
    </ligand>
</feature>
<feature type="transmembrane region" description="Helical" evidence="22">
    <location>
        <begin position="1037"/>
        <end position="1055"/>
    </location>
</feature>
<dbReference type="CAZy" id="GT2">
    <property type="family name" value="Glycosyltransferase Family 2"/>
</dbReference>
<keyword evidence="6 22" id="KW-0328">Glycosyltransferase</keyword>
<dbReference type="InterPro" id="IPR029044">
    <property type="entry name" value="Nucleotide-diphossugar_trans"/>
</dbReference>
<keyword evidence="13 22" id="KW-1133">Transmembrane helix</keyword>
<feature type="transmembrane region" description="Helical" evidence="22">
    <location>
        <begin position="854"/>
        <end position="875"/>
    </location>
</feature>
<dbReference type="AlphaFoldDB" id="D3JHB3"/>
<dbReference type="GO" id="GO:0071555">
    <property type="term" value="P:cell wall organization"/>
    <property type="evidence" value="ECO:0007669"/>
    <property type="project" value="UniProtKB-KW"/>
</dbReference>
<evidence type="ECO:0000256" key="12">
    <source>
        <dbReference type="ARBA" id="ARBA00022916"/>
    </source>
</evidence>
<dbReference type="SUPFAM" id="SSF53448">
    <property type="entry name" value="Nucleotide-diphospho-sugar transferases"/>
    <property type="match status" value="1"/>
</dbReference>
<protein>
    <recommendedName>
        <fullName evidence="22">Cellulose synthase</fullName>
        <ecNumber evidence="22">2.4.1.12</ecNumber>
    </recommendedName>
</protein>
<feature type="binding site" evidence="20">
    <location>
        <position position="358"/>
    </location>
    <ligand>
        <name>UDP-alpha-D-glucose</name>
        <dbReference type="ChEBI" id="CHEBI:58885"/>
    </ligand>
</feature>
<comment type="catalytic activity">
    <reaction evidence="18 22">
        <text>[(1-&gt;4)-beta-D-glucosyl](n) + UDP-alpha-D-glucose = [(1-&gt;4)-beta-D-glucosyl](n+1) + UDP + H(+)</text>
        <dbReference type="Rhea" id="RHEA:19929"/>
        <dbReference type="Rhea" id="RHEA-COMP:10033"/>
        <dbReference type="Rhea" id="RHEA-COMP:10034"/>
        <dbReference type="ChEBI" id="CHEBI:15378"/>
        <dbReference type="ChEBI" id="CHEBI:18246"/>
        <dbReference type="ChEBI" id="CHEBI:58223"/>
        <dbReference type="ChEBI" id="CHEBI:58885"/>
        <dbReference type="EC" id="2.4.1.12"/>
    </reaction>
</comment>
<evidence type="ECO:0000313" key="25">
    <source>
        <dbReference type="EMBL" id="ACZ82296.1"/>
    </source>
</evidence>
<feature type="binding site" evidence="20">
    <location>
        <position position="394"/>
    </location>
    <ligand>
        <name>UDP-alpha-D-glucose</name>
        <dbReference type="ChEBI" id="CHEBI:58885"/>
    </ligand>
</feature>
<evidence type="ECO:0000256" key="11">
    <source>
        <dbReference type="ARBA" id="ARBA00022833"/>
    </source>
</evidence>
<keyword evidence="10 22" id="KW-0863">Zinc-finger</keyword>
<keyword evidence="5 22" id="KW-1003">Cell membrane</keyword>
<evidence type="ECO:0000256" key="4">
    <source>
        <dbReference type="ARBA" id="ARBA00007548"/>
    </source>
</evidence>
<dbReference type="FunFam" id="3.30.40.10:FF:000031">
    <property type="entry name" value="Cellulose synthase"/>
    <property type="match status" value="1"/>
</dbReference>
<evidence type="ECO:0000256" key="14">
    <source>
        <dbReference type="ARBA" id="ARBA00023054"/>
    </source>
</evidence>
<dbReference type="GO" id="GO:0030244">
    <property type="term" value="P:cellulose biosynthetic process"/>
    <property type="evidence" value="ECO:0007669"/>
    <property type="project" value="UniProtKB-KW"/>
</dbReference>
<feature type="transmembrane region" description="Helical" evidence="22">
    <location>
        <begin position="300"/>
        <end position="319"/>
    </location>
</feature>
<dbReference type="Gene3D" id="3.30.40.10">
    <property type="entry name" value="Zinc/RING finger domain, C3HC4 (zinc finger)"/>
    <property type="match status" value="1"/>
</dbReference>
<evidence type="ECO:0000256" key="17">
    <source>
        <dbReference type="ARBA" id="ARBA00023316"/>
    </source>
</evidence>
<dbReference type="GO" id="GO:0005886">
    <property type="term" value="C:plasma membrane"/>
    <property type="evidence" value="ECO:0007669"/>
    <property type="project" value="UniProtKB-SubCell"/>
</dbReference>
<evidence type="ECO:0000256" key="7">
    <source>
        <dbReference type="ARBA" id="ARBA00022679"/>
    </source>
</evidence>
<feature type="compositionally biased region" description="Low complexity" evidence="23">
    <location>
        <begin position="175"/>
        <end position="185"/>
    </location>
</feature>
<keyword evidence="12 22" id="KW-0135">Cellulose biosynthesis</keyword>
<evidence type="ECO:0000256" key="19">
    <source>
        <dbReference type="PIRSR" id="PIRSR605150-1"/>
    </source>
</evidence>
<evidence type="ECO:0000256" key="8">
    <source>
        <dbReference type="ARBA" id="ARBA00022692"/>
    </source>
</evidence>
<dbReference type="EMBL" id="GU176303">
    <property type="protein sequence ID" value="ACZ82296.1"/>
    <property type="molecule type" value="mRNA"/>
</dbReference>
<dbReference type="CDD" id="cd16617">
    <property type="entry name" value="mRING-HC-C4C4_CesA"/>
    <property type="match status" value="1"/>
</dbReference>
<dbReference type="InterPro" id="IPR013083">
    <property type="entry name" value="Znf_RING/FYVE/PHD"/>
</dbReference>
<evidence type="ECO:0000256" key="21">
    <source>
        <dbReference type="PIRSR" id="PIRSR605150-3"/>
    </source>
</evidence>
<evidence type="ECO:0000256" key="9">
    <source>
        <dbReference type="ARBA" id="ARBA00022723"/>
    </source>
</evidence>
<dbReference type="GO" id="GO:0008270">
    <property type="term" value="F:zinc ion binding"/>
    <property type="evidence" value="ECO:0007669"/>
    <property type="project" value="UniProtKB-KW"/>
</dbReference>
<feature type="binding site" evidence="20">
    <location>
        <position position="535"/>
    </location>
    <ligand>
        <name>UDP-alpha-D-glucose</name>
        <dbReference type="ChEBI" id="CHEBI:58885"/>
    </ligand>
</feature>
<evidence type="ECO:0000256" key="23">
    <source>
        <dbReference type="SAM" id="MobiDB-lite"/>
    </source>
</evidence>
<dbReference type="Gene3D" id="3.90.550.10">
    <property type="entry name" value="Spore Coat Polysaccharide Biosynthesis Protein SpsA, Chain A"/>
    <property type="match status" value="1"/>
</dbReference>
<proteinExistence type="evidence at transcript level"/>
<feature type="transmembrane region" description="Helical" evidence="22">
    <location>
        <begin position="1003"/>
        <end position="1025"/>
    </location>
</feature>
<evidence type="ECO:0000256" key="16">
    <source>
        <dbReference type="ARBA" id="ARBA00023211"/>
    </source>
</evidence>
<sequence length="1077" mass="121645">MAANAGMVAGSRNRNEFVMIRPDGDAPALAKPTKGVHVQVCQICGDTVGVSATGDVFVACNECAFPVCRPCYEYERKEGNQCCPQCKTRYKRHKGSPRVQGDEEEEDVDDLDNEFNYKQGNGKGPEWQIQGQGEDVDLSSSSRHEPHHRIPRLTSGQQISGEIPDASPDRHSIRSPTSSYVDPSVPVPVRIVDPSKDFNSYGLNSVDWKERVESWRVKQDKNTLQVTNKYPEARGGGDLEGTGSNGEDMQMVDDARLPLSRIVPIPSNQLNLYRIVIILRLIILCFFFQYRVTHPVRDAYGLWLVSVICEVWFALSWLLDQFPKWYPINRETYLDRLALRYDREGEPSQLAPIDVFVSTVDPLKEPPLITANTVLSILAVDYPVDKVSCYVSDDGSAMLTFEALSETAEFARKWVPFCKKYNIEPRAPEFYFAQKIDYLKDKIQPSFVKERRAMKREYEEFKVRINALVAKAQKVPEEGWTMADGTAWPGNNPRDHPGMIQVFLGHSGGLDTDGNELPRLVYVSREKRPGFQHHKKAGAMNALIRVSAVLTNGAYLLNVDCDHYFNSSKALREAMCFMMDPALGRKTCYVQFPQRFDGIDSHDRYANRNIVFFDINMKGLDGIQGPVYVGTGCCFNRQALYGYDPVLTEADLEPNIVVKSCCGGRKKKNKNYMDSKNRMMKRTESSAPIFNMEDIEEGIEGYEDERSMLMSQKRLEKRFGQSPIFTASTFMTQGGIPPSTNPASLLKEAIHVISCGYEDKTEWGKEIGWIYGSVTEDILTGFKMHARGWISIYCMPPRPCFKGSAPINLSHRLNQVLRWALGSVEILLSRHCPIWYGYNGRLKLLERLAYINTIVYPITSIPLIAYCVLPAICLLTNKFIIPEVRIMPGVLYSAFRFHFCHRYIGAPMEWCWYRGLVEKSAVLGHWWHLCPSLRSVPGSAESVGRDYTNFTVTSKASDEDGDFAELYVFKWTSLIIPPTTVLVINLVGMVAGISYAINSGYQSWGPLFGKLFFSIWVILHLYPFLKGLMGRQNRAPTIVIVWSILLASIFSLLWVKIDPFISPTQKAAALGQCGVNC</sequence>
<evidence type="ECO:0000256" key="22">
    <source>
        <dbReference type="RuleBase" id="RU361116"/>
    </source>
</evidence>
<keyword evidence="11 22" id="KW-0862">Zinc</keyword>
<keyword evidence="7 22" id="KW-0808">Transferase</keyword>
<keyword evidence="16" id="KW-0464">Manganese</keyword>
<comment type="cofactor">
    <cofactor evidence="1">
        <name>Mn(2+)</name>
        <dbReference type="ChEBI" id="CHEBI:29035"/>
    </cofactor>
</comment>
<organism evidence="25">
    <name type="scientific">Phyllostachys edulis</name>
    <name type="common">Tortoise shell bamboo</name>
    <name type="synonym">Bambusa edulis</name>
    <dbReference type="NCBI Taxonomy" id="38705"/>
    <lineage>
        <taxon>Eukaryota</taxon>
        <taxon>Viridiplantae</taxon>
        <taxon>Streptophyta</taxon>
        <taxon>Embryophyta</taxon>
        <taxon>Tracheophyta</taxon>
        <taxon>Spermatophyta</taxon>
        <taxon>Magnoliopsida</taxon>
        <taxon>Liliopsida</taxon>
        <taxon>Poales</taxon>
        <taxon>Poaceae</taxon>
        <taxon>BOP clade</taxon>
        <taxon>Bambusoideae</taxon>
        <taxon>Arundinarodae</taxon>
        <taxon>Arundinarieae</taxon>
        <taxon>Arundinariinae</taxon>
        <taxon>Phyllostachys</taxon>
    </lineage>
</organism>
<evidence type="ECO:0000256" key="6">
    <source>
        <dbReference type="ARBA" id="ARBA00022676"/>
    </source>
</evidence>
<dbReference type="Pfam" id="PF03552">
    <property type="entry name" value="Cellulose_synt"/>
    <property type="match status" value="1"/>
</dbReference>
<feature type="binding site" evidence="20">
    <location>
        <position position="365"/>
    </location>
    <ligand>
        <name>UDP-alpha-D-glucose</name>
        <dbReference type="ChEBI" id="CHEBI:58885"/>
    </ligand>
</feature>
<dbReference type="FunFam" id="3.90.550.10:FF:000009">
    <property type="entry name" value="Cellulose synthase"/>
    <property type="match status" value="1"/>
</dbReference>
<evidence type="ECO:0000256" key="2">
    <source>
        <dbReference type="ARBA" id="ARBA00004651"/>
    </source>
</evidence>
<dbReference type="EC" id="2.4.1.12" evidence="22"/>
<comment type="pathway">
    <text evidence="3 22">Glycan metabolism; plant cellulose biosynthesis.</text>
</comment>
<evidence type="ECO:0000256" key="3">
    <source>
        <dbReference type="ARBA" id="ARBA00004768"/>
    </source>
</evidence>
<feature type="transmembrane region" description="Helical" evidence="22">
    <location>
        <begin position="270"/>
        <end position="288"/>
    </location>
</feature>
<keyword evidence="17 22" id="KW-0961">Cell wall biogenesis/degradation</keyword>
<dbReference type="InterPro" id="IPR005150">
    <property type="entry name" value="Cellulose_synth"/>
</dbReference>
<keyword evidence="14" id="KW-0175">Coiled coil</keyword>
<name>D3JHB3_PHYED</name>
<comment type="caution">
    <text evidence="22">Lacks conserved residue(s) required for the propagation of feature annotation.</text>
</comment>
<feature type="binding site" evidence="21">
    <location>
        <position position="536"/>
    </location>
    <ligand>
        <name>Mn(2+)</name>
        <dbReference type="ChEBI" id="CHEBI:29035"/>
    </ligand>
</feature>
<dbReference type="Pfam" id="PF14569">
    <property type="entry name" value="zf-UDP"/>
    <property type="match status" value="1"/>
</dbReference>
<feature type="binding site" evidence="21">
    <location>
        <position position="560"/>
    </location>
    <ligand>
        <name>Mn(2+)</name>
        <dbReference type="ChEBI" id="CHEBI:29035"/>
    </ligand>
</feature>
<reference evidence="25" key="1">
    <citation type="submission" date="2009-11" db="EMBL/GenBank/DDBJ databases">
        <title>Molecular cloning and characterization of cellulose synthase from bamboo Phyllostachys edulis.</title>
        <authorList>
            <person name="Zhang Z.J."/>
            <person name="Liu Z.W."/>
            <person name="Yang L."/>
        </authorList>
    </citation>
    <scope>NUCLEOTIDE SEQUENCE</scope>
</reference>
<feature type="active site" evidence="19">
    <location>
        <position position="777"/>
    </location>
</feature>
<evidence type="ECO:0000256" key="13">
    <source>
        <dbReference type="ARBA" id="ARBA00022989"/>
    </source>
</evidence>
<evidence type="ECO:0000256" key="10">
    <source>
        <dbReference type="ARBA" id="ARBA00022771"/>
    </source>
</evidence>
<evidence type="ECO:0000259" key="24">
    <source>
        <dbReference type="Pfam" id="PF14569"/>
    </source>
</evidence>
<keyword evidence="8 22" id="KW-0812">Transmembrane</keyword>
<evidence type="ECO:0000256" key="18">
    <source>
        <dbReference type="ARBA" id="ARBA00048682"/>
    </source>
</evidence>